<dbReference type="FunFam" id="3.20.20.70:FF:000109">
    <property type="entry name" value="Glutamate synthase, large subunit"/>
    <property type="match status" value="1"/>
</dbReference>
<evidence type="ECO:0000259" key="25">
    <source>
        <dbReference type="PROSITE" id="PS51278"/>
    </source>
</evidence>
<keyword evidence="11" id="KW-0479">Metal-binding</keyword>
<keyword evidence="13" id="KW-0521">NADP</keyword>
<dbReference type="EMBL" id="BA000037">
    <property type="protein sequence ID" value="BAC93403.1"/>
    <property type="molecule type" value="Genomic_DNA"/>
</dbReference>
<name>Q7MNS6_VIBVY</name>
<evidence type="ECO:0000256" key="16">
    <source>
        <dbReference type="ARBA" id="ARBA00023004"/>
    </source>
</evidence>
<accession>Q7MNS6</accession>
<evidence type="ECO:0000256" key="3">
    <source>
        <dbReference type="ARBA" id="ARBA00001974"/>
    </source>
</evidence>
<feature type="domain" description="Glutamine amidotransferase type-2" evidence="25">
    <location>
        <begin position="29"/>
        <end position="419"/>
    </location>
</feature>
<keyword evidence="15" id="KW-0560">Oxidoreductase</keyword>
<comment type="pathway">
    <text evidence="5">Nitrogen metabolism.</text>
</comment>
<dbReference type="PROSITE" id="PS51278">
    <property type="entry name" value="GATASE_TYPE_2"/>
    <property type="match status" value="1"/>
</dbReference>
<evidence type="ECO:0000256" key="18">
    <source>
        <dbReference type="ARBA" id="ARBA00023164"/>
    </source>
</evidence>
<sequence length="1503" mass="164675">MLVFLSGRQRSKGRIAMALYDPSLEKDNCGFGLIAHMEGEPSHKLVRTAISALDRMTHRGGIAADGKTGDGCGLLLQKPDSYLRLIAKENSFNLAKQYAIGMIFFSQDPVKAQTARDIINKELAKETLTVAGWRKVPTNPAVLGPIAADSLPDIQQVFISAPAGWRERDIERRLYIARRRIEKQITDDRDFYVCSLSTQVIVYKGLCMPADLPRFYLDLADLRMESAICLFHQRFSTNTQPRWPLAQPFRYLAHNGEINTIEGNRQWARARGYKFASPLLPDLQSAAPFVNETGSDSSSLDNMLDLFLAGGMDIFRAMRMLVPPAWQNHPDMDPDLRAFYDFNSKHMEPWDGPAGIVLSDGRYAACNLDRNGLRPARYVITKDKLITLASEVGIWDYAPDEVAEKGRVGPGELLVIDTRKGKLWQSSEIDNDLKSRHPYREWMDNNVRRLTPFSELPEDQVGERSFDSDTLKTYQKQFAMSNEEVDQVLRVLGDMAQEAVGSMGDDTPMAVLSSKERLVTDYFRQKFAQVTNPPIDPLREQHVMSLATSIGQEMNVFCETDGHAHRVTFGSPVLLYSDMQQLLELSDDHYRNTILDINYDPSEKDLKQAILDLCDQAEQVVRDGTVLIVLSDRPLVAGKLPIPAAMAVGAVQTRLVNANLRCDANIVVETATARDPHQFAVLLGFGATAVYPYLAYEVLGKLIDDGALEKSYREVMQNYQYGINKGLYKIMSKMGISTVASYRCSQLFEAVGLSRDVVELCFKGVTTRIEGAGFADFQQDLFNLSRKAWAKRKSIEHGGLLKYVHGGEYHAYNPDVVGTLQKAVKSGESGDYQQFAQQVNQRPVAMLRDLMQLKKADQPLALDKIEPSTELFKRFDSAAMSIGALSPEAHEALATAMNRLGGYSNSGEGGEDPRRFGTERNSRIKQVASGRFGVTPHYLTNADVLQIKVAQGAKPGEGGQLPGHKVTAEIAKLRYSVQGVTLISPPPHHDIYSIEDLAQLIFDLKQVNPKALVSVKLVSEPGVGTIATGVAKAYADLITISGYDGGTAASPLTSVKYAGSPWELGLAETQQALVANGLRHKIRLQVDGGLKTGLDVVKGAILGAESFGFGTAPMVAMGCKFLRICHLNNCATGVATQDETLRKEYFKGLPEMVMNYFIGLADEVRGLLAELGVEKLTDLIGRTDLLEVVQGMTAKQSKLDLSGILEAPVSPQNLPLFWTEPNAPFDKAVLNQKIIEDALDAVENRQSASFFYNVINTDRSIGARLSGEIAKRYGNQGMAASPIKLYLDGTAGQSFGVWNAGGVELYLTGDANDYVGKGMAGGKIVIKPHLGTAFRCNDATIIGNTCLYGATGGKLFAAGKAGERFGVRNSGTITVIEGAGDNACEYMTGGIVAILGATGVNFGAGMTGGFAYVLDENEDFQGRVNSESVEAISLSDLYIHQEHLRGLIAEHLEETGSVHAEDILANFDAWIPKFYLVKPKAADLNTLLGHQSRSAAELRVQAQ</sequence>
<evidence type="ECO:0000256" key="8">
    <source>
        <dbReference type="ARBA" id="ARBA00022605"/>
    </source>
</evidence>
<dbReference type="eggNOG" id="COG0070">
    <property type="taxonomic scope" value="Bacteria"/>
</dbReference>
<comment type="function">
    <text evidence="22">Catalyzes the conversion of L-glutamine and 2-oxoglutarate into two molecules of L-glutamate.</text>
</comment>
<dbReference type="Gene3D" id="3.60.20.10">
    <property type="entry name" value="Glutamine Phosphoribosylpyrophosphate, subunit 1, domain 1"/>
    <property type="match status" value="1"/>
</dbReference>
<evidence type="ECO:0000256" key="10">
    <source>
        <dbReference type="ARBA" id="ARBA00022643"/>
    </source>
</evidence>
<evidence type="ECO:0000313" key="26">
    <source>
        <dbReference type="EMBL" id="BAC93403.1"/>
    </source>
</evidence>
<dbReference type="Pfam" id="PF00310">
    <property type="entry name" value="GATase_2"/>
    <property type="match status" value="1"/>
</dbReference>
<dbReference type="CDD" id="cd02808">
    <property type="entry name" value="GltS_FMN"/>
    <property type="match status" value="1"/>
</dbReference>
<evidence type="ECO:0000256" key="7">
    <source>
        <dbReference type="ARBA" id="ARBA00012079"/>
    </source>
</evidence>
<comment type="cofactor">
    <cofactor evidence="1">
        <name>FMN</name>
        <dbReference type="ChEBI" id="CHEBI:58210"/>
    </cofactor>
</comment>
<dbReference type="PANTHER" id="PTHR11938">
    <property type="entry name" value="FAD NADPH DEHYDROGENASE/OXIDOREDUCTASE"/>
    <property type="match status" value="1"/>
</dbReference>
<dbReference type="GO" id="GO:0019676">
    <property type="term" value="P:ammonia assimilation cycle"/>
    <property type="evidence" value="ECO:0007669"/>
    <property type="project" value="TreeGrafter"/>
</dbReference>
<keyword evidence="17" id="KW-0411">Iron-sulfur</keyword>
<evidence type="ECO:0000256" key="20">
    <source>
        <dbReference type="ARBA" id="ARBA00037898"/>
    </source>
</evidence>
<dbReference type="SUPFAM" id="SSF51395">
    <property type="entry name" value="FMN-linked oxidoreductases"/>
    <property type="match status" value="1"/>
</dbReference>
<evidence type="ECO:0000256" key="15">
    <source>
        <dbReference type="ARBA" id="ARBA00023002"/>
    </source>
</evidence>
<comment type="similarity">
    <text evidence="6">Belongs to the glutamate synthase family.</text>
</comment>
<comment type="cofactor">
    <cofactor evidence="3">
        <name>FAD</name>
        <dbReference type="ChEBI" id="CHEBI:57692"/>
    </cofactor>
</comment>
<dbReference type="Gene3D" id="2.160.20.60">
    <property type="entry name" value="Glutamate synthase, alpha subunit, C-terminal domain"/>
    <property type="match status" value="1"/>
</dbReference>
<evidence type="ECO:0000256" key="19">
    <source>
        <dbReference type="ARBA" id="ARBA00023291"/>
    </source>
</evidence>
<keyword evidence="12" id="KW-0274">FAD</keyword>
<dbReference type="InterPro" id="IPR029055">
    <property type="entry name" value="Ntn_hydrolases_N"/>
</dbReference>
<dbReference type="GO" id="GO:0006537">
    <property type="term" value="P:glutamate biosynthetic process"/>
    <property type="evidence" value="ECO:0007669"/>
    <property type="project" value="UniProtKB-KW"/>
</dbReference>
<evidence type="ECO:0000256" key="21">
    <source>
        <dbReference type="ARBA" id="ARBA00048151"/>
    </source>
</evidence>
<evidence type="ECO:0000256" key="12">
    <source>
        <dbReference type="ARBA" id="ARBA00022827"/>
    </source>
</evidence>
<comment type="pathway">
    <text evidence="20">Amino-acid biosynthesis; L-glutamate biosynthesis via GLT pathway; L-glutamate from 2-oxoglutarate and L-glutamine (NADP(+) route): step 1/1.</text>
</comment>
<keyword evidence="16" id="KW-0408">Iron</keyword>
<keyword evidence="9" id="KW-0285">Flavoprotein</keyword>
<dbReference type="InterPro" id="IPR002489">
    <property type="entry name" value="Glu_synth_asu_C"/>
</dbReference>
<keyword evidence="18" id="KW-0314">Glutamate biosynthesis</keyword>
<organism evidence="26 27">
    <name type="scientific">Vibrio vulnificus (strain YJ016)</name>
    <dbReference type="NCBI Taxonomy" id="196600"/>
    <lineage>
        <taxon>Bacteria</taxon>
        <taxon>Pseudomonadati</taxon>
        <taxon>Pseudomonadota</taxon>
        <taxon>Gammaproteobacteria</taxon>
        <taxon>Vibrionales</taxon>
        <taxon>Vibrionaceae</taxon>
        <taxon>Vibrio</taxon>
    </lineage>
</organism>
<evidence type="ECO:0000256" key="24">
    <source>
        <dbReference type="ARBA" id="ARBA00079921"/>
    </source>
</evidence>
<dbReference type="FunFam" id="3.20.20.70:FF:000061">
    <property type="entry name" value="Glutamate synthase large subunit"/>
    <property type="match status" value="1"/>
</dbReference>
<dbReference type="CDD" id="cd00982">
    <property type="entry name" value="gltB_C"/>
    <property type="match status" value="1"/>
</dbReference>
<dbReference type="InterPro" id="IPR036485">
    <property type="entry name" value="Glu_synth_asu_C_sf"/>
</dbReference>
<evidence type="ECO:0000256" key="9">
    <source>
        <dbReference type="ARBA" id="ARBA00022630"/>
    </source>
</evidence>
<dbReference type="STRING" id="672.VV93_v1c05780"/>
<evidence type="ECO:0000256" key="23">
    <source>
        <dbReference type="ARBA" id="ARBA00072108"/>
    </source>
</evidence>
<evidence type="ECO:0000256" key="17">
    <source>
        <dbReference type="ARBA" id="ARBA00023014"/>
    </source>
</evidence>
<dbReference type="eggNOG" id="COG0067">
    <property type="taxonomic scope" value="Bacteria"/>
</dbReference>
<comment type="cofactor">
    <cofactor evidence="2">
        <name>[3Fe-4S] cluster</name>
        <dbReference type="ChEBI" id="CHEBI:21137"/>
    </cofactor>
</comment>
<dbReference type="InterPro" id="IPR002932">
    <property type="entry name" value="Glu_synthdom"/>
</dbReference>
<dbReference type="eggNOG" id="COG0069">
    <property type="taxonomic scope" value="Bacteria"/>
</dbReference>
<dbReference type="InterPro" id="IPR013785">
    <property type="entry name" value="Aldolase_TIM"/>
</dbReference>
<comment type="catalytic activity">
    <reaction evidence="21">
        <text>2 L-glutamate + NADP(+) = L-glutamine + 2-oxoglutarate + NADPH + H(+)</text>
        <dbReference type="Rhea" id="RHEA:15501"/>
        <dbReference type="ChEBI" id="CHEBI:15378"/>
        <dbReference type="ChEBI" id="CHEBI:16810"/>
        <dbReference type="ChEBI" id="CHEBI:29985"/>
        <dbReference type="ChEBI" id="CHEBI:57783"/>
        <dbReference type="ChEBI" id="CHEBI:58349"/>
        <dbReference type="ChEBI" id="CHEBI:58359"/>
        <dbReference type="EC" id="1.4.1.13"/>
    </reaction>
</comment>
<protein>
    <recommendedName>
        <fullName evidence="23">Glutamate synthase [NADPH] large chain</fullName>
        <ecNumber evidence="7">1.4.1.13</ecNumber>
    </recommendedName>
    <alternativeName>
        <fullName evidence="24">Glutamate synthase subunit alpha</fullName>
    </alternativeName>
</protein>
<dbReference type="CDD" id="cd00713">
    <property type="entry name" value="GltS"/>
    <property type="match status" value="1"/>
</dbReference>
<dbReference type="Pfam" id="PF04898">
    <property type="entry name" value="Glu_syn_central"/>
    <property type="match status" value="1"/>
</dbReference>
<dbReference type="Gene3D" id="3.20.20.70">
    <property type="entry name" value="Aldolase class I"/>
    <property type="match status" value="2"/>
</dbReference>
<dbReference type="EC" id="1.4.1.13" evidence="7"/>
<keyword evidence="8" id="KW-0028">Amino-acid biosynthesis</keyword>
<evidence type="ECO:0000256" key="13">
    <source>
        <dbReference type="ARBA" id="ARBA00022857"/>
    </source>
</evidence>
<dbReference type="NCBIfam" id="NF008730">
    <property type="entry name" value="PRK11750.1"/>
    <property type="match status" value="1"/>
</dbReference>
<dbReference type="FunFam" id="2.160.20.60:FF:000002">
    <property type="entry name" value="Glutamate synthase, large subunit"/>
    <property type="match status" value="1"/>
</dbReference>
<keyword evidence="14" id="KW-0315">Glutamine amidotransferase</keyword>
<keyword evidence="10" id="KW-0288">FMN</keyword>
<evidence type="ECO:0000256" key="5">
    <source>
        <dbReference type="ARBA" id="ARBA00004909"/>
    </source>
</evidence>
<dbReference type="Proteomes" id="UP000002675">
    <property type="component" value="Chromosome I"/>
</dbReference>
<dbReference type="KEGG" id="vvy:VV0639"/>
<dbReference type="GO" id="GO:0004355">
    <property type="term" value="F:glutamate synthase (NADPH) activity"/>
    <property type="evidence" value="ECO:0007669"/>
    <property type="project" value="UniProtKB-EC"/>
</dbReference>
<dbReference type="SUPFAM" id="SSF56235">
    <property type="entry name" value="N-terminal nucleophile aminohydrolases (Ntn hydrolases)"/>
    <property type="match status" value="1"/>
</dbReference>
<reference evidence="26 27" key="1">
    <citation type="journal article" date="2003" name="Genome Res.">
        <title>Comparative genome analysis of Vibrio vulnificus, a marine pathogen.</title>
        <authorList>
            <person name="Chen C.Y."/>
            <person name="Wu K.M."/>
            <person name="Chang Y.C."/>
            <person name="Chang C.H."/>
            <person name="Tsai H.C."/>
            <person name="Liao T.L."/>
            <person name="Liu Y.M."/>
            <person name="Chen H.J."/>
            <person name="Shen A.B."/>
            <person name="Li J.C."/>
            <person name="Su T.L."/>
            <person name="Shao C.P."/>
            <person name="Lee C.T."/>
            <person name="Hor L.I."/>
            <person name="Tsai S.F."/>
        </authorList>
    </citation>
    <scope>NUCLEOTIDE SEQUENCE [LARGE SCALE GENOMIC DNA]</scope>
    <source>
        <strain evidence="26 27">YJ016</strain>
    </source>
</reference>
<evidence type="ECO:0000256" key="11">
    <source>
        <dbReference type="ARBA" id="ARBA00022723"/>
    </source>
</evidence>
<comment type="pathway">
    <text evidence="4">Energy metabolism; nitrogen metabolism.</text>
</comment>
<proteinExistence type="inferred from homology"/>
<evidence type="ECO:0000256" key="1">
    <source>
        <dbReference type="ARBA" id="ARBA00001917"/>
    </source>
</evidence>
<evidence type="ECO:0000256" key="4">
    <source>
        <dbReference type="ARBA" id="ARBA00004802"/>
    </source>
</evidence>
<evidence type="ECO:0000256" key="6">
    <source>
        <dbReference type="ARBA" id="ARBA00009716"/>
    </source>
</evidence>
<dbReference type="HOGENOM" id="CLU_000422_8_2_6"/>
<dbReference type="InterPro" id="IPR017932">
    <property type="entry name" value="GATase_2_dom"/>
</dbReference>
<evidence type="ECO:0000256" key="14">
    <source>
        <dbReference type="ARBA" id="ARBA00022962"/>
    </source>
</evidence>
<gene>
    <name evidence="26" type="ordered locus">VV0639</name>
</gene>
<keyword evidence="19" id="KW-0003">3Fe-4S</keyword>
<dbReference type="Pfam" id="PF01645">
    <property type="entry name" value="Glu_synthase"/>
    <property type="match status" value="1"/>
</dbReference>
<evidence type="ECO:0000256" key="2">
    <source>
        <dbReference type="ARBA" id="ARBA00001927"/>
    </source>
</evidence>
<dbReference type="SUPFAM" id="SSF69336">
    <property type="entry name" value="Alpha subunit of glutamate synthase, C-terminal domain"/>
    <property type="match status" value="1"/>
</dbReference>
<evidence type="ECO:0000256" key="22">
    <source>
        <dbReference type="ARBA" id="ARBA00053198"/>
    </source>
</evidence>
<dbReference type="GO" id="GO:0046872">
    <property type="term" value="F:metal ion binding"/>
    <property type="evidence" value="ECO:0007669"/>
    <property type="project" value="UniProtKB-KW"/>
</dbReference>
<dbReference type="InterPro" id="IPR050711">
    <property type="entry name" value="ET-N_metabolism_enzyme"/>
</dbReference>
<dbReference type="Pfam" id="PF01493">
    <property type="entry name" value="GXGXG"/>
    <property type="match status" value="1"/>
</dbReference>
<evidence type="ECO:0000313" key="27">
    <source>
        <dbReference type="Proteomes" id="UP000002675"/>
    </source>
</evidence>
<dbReference type="GO" id="GO:0051538">
    <property type="term" value="F:3 iron, 4 sulfur cluster binding"/>
    <property type="evidence" value="ECO:0007669"/>
    <property type="project" value="UniProtKB-KW"/>
</dbReference>
<dbReference type="PANTHER" id="PTHR11938:SF148">
    <property type="entry name" value="GLUTAMATE SYNTHASE [NADPH] LARGE CHAIN"/>
    <property type="match status" value="1"/>
</dbReference>
<dbReference type="FunFam" id="3.60.20.10:FF:000001">
    <property type="entry name" value="Glutamate synthase, large subunit"/>
    <property type="match status" value="1"/>
</dbReference>
<dbReference type="InterPro" id="IPR006982">
    <property type="entry name" value="Glu_synth_centr_N"/>
</dbReference>